<feature type="compositionally biased region" description="Polar residues" evidence="1">
    <location>
        <begin position="1"/>
        <end position="16"/>
    </location>
</feature>
<protein>
    <recommendedName>
        <fullName evidence="4">CRAL-TRIO domain-containing protein</fullName>
    </recommendedName>
</protein>
<evidence type="ECO:0000313" key="3">
    <source>
        <dbReference type="Proteomes" id="UP001153069"/>
    </source>
</evidence>
<keyword evidence="3" id="KW-1185">Reference proteome</keyword>
<dbReference type="AlphaFoldDB" id="A0A9N8HBN4"/>
<name>A0A9N8HBN4_9STRA</name>
<accession>A0A9N8HBN4</accession>
<gene>
    <name evidence="2" type="ORF">SEMRO_267_G103480.1</name>
</gene>
<feature type="region of interest" description="Disordered" evidence="1">
    <location>
        <begin position="1"/>
        <end position="33"/>
    </location>
</feature>
<dbReference type="InterPro" id="IPR036865">
    <property type="entry name" value="CRAL-TRIO_dom_sf"/>
</dbReference>
<comment type="caution">
    <text evidence="2">The sequence shown here is derived from an EMBL/GenBank/DDBJ whole genome shotgun (WGS) entry which is preliminary data.</text>
</comment>
<proteinExistence type="predicted"/>
<dbReference type="Gene3D" id="3.40.525.10">
    <property type="entry name" value="CRAL-TRIO lipid binding domain"/>
    <property type="match status" value="1"/>
</dbReference>
<reference evidence="2" key="1">
    <citation type="submission" date="2020-06" db="EMBL/GenBank/DDBJ databases">
        <authorList>
            <consortium name="Plant Systems Biology data submission"/>
        </authorList>
    </citation>
    <scope>NUCLEOTIDE SEQUENCE</scope>
    <source>
        <strain evidence="2">D6</strain>
    </source>
</reference>
<dbReference type="SUPFAM" id="SSF52087">
    <property type="entry name" value="CRAL/TRIO domain"/>
    <property type="match status" value="1"/>
</dbReference>
<evidence type="ECO:0000256" key="1">
    <source>
        <dbReference type="SAM" id="MobiDB-lite"/>
    </source>
</evidence>
<dbReference type="OrthoDB" id="6682367at2759"/>
<evidence type="ECO:0000313" key="2">
    <source>
        <dbReference type="EMBL" id="CAB9506455.1"/>
    </source>
</evidence>
<dbReference type="Proteomes" id="UP001153069">
    <property type="component" value="Unassembled WGS sequence"/>
</dbReference>
<sequence length="314" mass="36546">MIQPHDNTNNQPQGNNDRPRNDHLDQQQQQQQQAFLPMNPAAACFWSLLRVPVPPLLDPKRMQLTEQEREWALAIREHIQSSAELDNVSDLTCAQLAIVVQHDVDEAIRRVWVMQELKGDLKIQDSLEEARRSFTKMLEYWPGAILSVYFSAEDETFVVVFDNPKFRGYKTHEKMRTTLLIVHYLCRMLNPDIEATRKGVIFFAECEGYCLHSDMMDVKLWRHVFGDFYGSYPMNFQQIKMFHTPSGINLLVALARKALPTHITSKIAVGCQFEGGRLDKFYLTPTPEIAAMKTFNKMIEFLQLRYTNEKEFKL</sequence>
<dbReference type="EMBL" id="CAICTM010000266">
    <property type="protein sequence ID" value="CAB9506455.1"/>
    <property type="molecule type" value="Genomic_DNA"/>
</dbReference>
<organism evidence="2 3">
    <name type="scientific">Seminavis robusta</name>
    <dbReference type="NCBI Taxonomy" id="568900"/>
    <lineage>
        <taxon>Eukaryota</taxon>
        <taxon>Sar</taxon>
        <taxon>Stramenopiles</taxon>
        <taxon>Ochrophyta</taxon>
        <taxon>Bacillariophyta</taxon>
        <taxon>Bacillariophyceae</taxon>
        <taxon>Bacillariophycidae</taxon>
        <taxon>Naviculales</taxon>
        <taxon>Naviculaceae</taxon>
        <taxon>Seminavis</taxon>
    </lineage>
</organism>
<evidence type="ECO:0008006" key="4">
    <source>
        <dbReference type="Google" id="ProtNLM"/>
    </source>
</evidence>